<name>A0AAD6GEE9_9EURO</name>
<proteinExistence type="predicted"/>
<feature type="chain" id="PRO_5042118689" evidence="1">
    <location>
        <begin position="19"/>
        <end position="182"/>
    </location>
</feature>
<organism evidence="2 3">
    <name type="scientific">Penicillium frequentans</name>
    <dbReference type="NCBI Taxonomy" id="3151616"/>
    <lineage>
        <taxon>Eukaryota</taxon>
        <taxon>Fungi</taxon>
        <taxon>Dikarya</taxon>
        <taxon>Ascomycota</taxon>
        <taxon>Pezizomycotina</taxon>
        <taxon>Eurotiomycetes</taxon>
        <taxon>Eurotiomycetidae</taxon>
        <taxon>Eurotiales</taxon>
        <taxon>Aspergillaceae</taxon>
        <taxon>Penicillium</taxon>
    </lineage>
</organism>
<evidence type="ECO:0000256" key="1">
    <source>
        <dbReference type="SAM" id="SignalP"/>
    </source>
</evidence>
<gene>
    <name evidence="2" type="ORF">N7494_007663</name>
</gene>
<evidence type="ECO:0000313" key="2">
    <source>
        <dbReference type="EMBL" id="KAJ5538184.1"/>
    </source>
</evidence>
<feature type="signal peptide" evidence="1">
    <location>
        <begin position="1"/>
        <end position="18"/>
    </location>
</feature>
<dbReference type="AlphaFoldDB" id="A0AAD6GEE9"/>
<accession>A0AAD6GEE9</accession>
<keyword evidence="3" id="KW-1185">Reference proteome</keyword>
<dbReference type="EMBL" id="JAQIZZ010000006">
    <property type="protein sequence ID" value="KAJ5538184.1"/>
    <property type="molecule type" value="Genomic_DNA"/>
</dbReference>
<reference evidence="2 3" key="1">
    <citation type="journal article" date="2023" name="IMA Fungus">
        <title>Comparative genomic study of the Penicillium genus elucidates a diverse pangenome and 15 lateral gene transfer events.</title>
        <authorList>
            <person name="Petersen C."/>
            <person name="Sorensen T."/>
            <person name="Nielsen M.R."/>
            <person name="Sondergaard T.E."/>
            <person name="Sorensen J.L."/>
            <person name="Fitzpatrick D.A."/>
            <person name="Frisvad J.C."/>
            <person name="Nielsen K.L."/>
        </authorList>
    </citation>
    <scope>NUCLEOTIDE SEQUENCE [LARGE SCALE GENOMIC DNA]</scope>
    <source>
        <strain evidence="2 3">IBT 35679</strain>
    </source>
</reference>
<protein>
    <submittedName>
        <fullName evidence="2">Uncharacterized protein</fullName>
    </submittedName>
</protein>
<dbReference type="Proteomes" id="UP001220324">
    <property type="component" value="Unassembled WGS sequence"/>
</dbReference>
<keyword evidence="1" id="KW-0732">Signal</keyword>
<comment type="caution">
    <text evidence="2">The sequence shown here is derived from an EMBL/GenBank/DDBJ whole genome shotgun (WGS) entry which is preliminary data.</text>
</comment>
<sequence>MKLTTFTSALALASSAVAAPSIAIEKRNPSGSFELVAYGVADDAIRMFYSDGLAYAGDSSLWTSGNVTTDVTFTITDTELVTTATTSGVTLDSDTLLYIQPTADEVLTVGFTGNGIDSPSATTTDGFLFYGSYLMWEESDGTLSDVFRLKETNVSGIYQFYWDMSSLDLSGYLFPTVKDKTV</sequence>
<evidence type="ECO:0000313" key="3">
    <source>
        <dbReference type="Proteomes" id="UP001220324"/>
    </source>
</evidence>